<dbReference type="InterPro" id="IPR000719">
    <property type="entry name" value="Prot_kinase_dom"/>
</dbReference>
<feature type="region of interest" description="Disordered" evidence="10">
    <location>
        <begin position="278"/>
        <end position="302"/>
    </location>
</feature>
<evidence type="ECO:0000256" key="8">
    <source>
        <dbReference type="ARBA" id="ARBA00048329"/>
    </source>
</evidence>
<evidence type="ECO:0000256" key="1">
    <source>
        <dbReference type="ARBA" id="ARBA00006529"/>
    </source>
</evidence>
<dbReference type="InterPro" id="IPR017441">
    <property type="entry name" value="Protein_kinase_ATP_BS"/>
</dbReference>
<dbReference type="PANTHER" id="PTHR48016">
    <property type="entry name" value="MAP KINASE KINASE KINASE SSK2-RELATED-RELATED"/>
    <property type="match status" value="1"/>
</dbReference>
<dbReference type="InterPro" id="IPR050538">
    <property type="entry name" value="MAP_kinase_kinase_kinase"/>
</dbReference>
<evidence type="ECO:0000256" key="9">
    <source>
        <dbReference type="PROSITE-ProRule" id="PRU10141"/>
    </source>
</evidence>
<dbReference type="GO" id="GO:0005737">
    <property type="term" value="C:cytoplasm"/>
    <property type="evidence" value="ECO:0007669"/>
    <property type="project" value="TreeGrafter"/>
</dbReference>
<feature type="compositionally biased region" description="Low complexity" evidence="10">
    <location>
        <begin position="171"/>
        <end position="182"/>
    </location>
</feature>
<dbReference type="PROSITE" id="PS50011">
    <property type="entry name" value="PROTEIN_KINASE_DOM"/>
    <property type="match status" value="1"/>
</dbReference>
<dbReference type="InterPro" id="IPR011009">
    <property type="entry name" value="Kinase-like_dom_sf"/>
</dbReference>
<feature type="compositionally biased region" description="Polar residues" evidence="10">
    <location>
        <begin position="215"/>
        <end position="236"/>
    </location>
</feature>
<evidence type="ECO:0000256" key="5">
    <source>
        <dbReference type="ARBA" id="ARBA00022777"/>
    </source>
</evidence>
<dbReference type="FunFam" id="1.10.510.10:FF:001239">
    <property type="entry name" value="Predicted protein"/>
    <property type="match status" value="1"/>
</dbReference>
<proteinExistence type="inferred from homology"/>
<accession>A0AAV8T882</accession>
<keyword evidence="5" id="KW-0418">Kinase</keyword>
<dbReference type="PANTHER" id="PTHR48016:SF12">
    <property type="entry name" value="PROTEIN KINASE DOMAIN-CONTAINING PROTEIN"/>
    <property type="match status" value="1"/>
</dbReference>
<feature type="compositionally biased region" description="Basic and acidic residues" evidence="10">
    <location>
        <begin position="198"/>
        <end position="210"/>
    </location>
</feature>
<dbReference type="GO" id="GO:0005524">
    <property type="term" value="F:ATP binding"/>
    <property type="evidence" value="ECO:0007669"/>
    <property type="project" value="UniProtKB-UniRule"/>
</dbReference>
<keyword evidence="13" id="KW-1185">Reference proteome</keyword>
<dbReference type="AlphaFoldDB" id="A0AAV8T882"/>
<feature type="region of interest" description="Disordered" evidence="10">
    <location>
        <begin position="72"/>
        <end position="265"/>
    </location>
</feature>
<dbReference type="Gene3D" id="1.10.510.10">
    <property type="entry name" value="Transferase(Phosphotransferase) domain 1"/>
    <property type="match status" value="1"/>
</dbReference>
<evidence type="ECO:0000256" key="6">
    <source>
        <dbReference type="ARBA" id="ARBA00022840"/>
    </source>
</evidence>
<dbReference type="EMBL" id="JAIWQS010000006">
    <property type="protein sequence ID" value="KAJ8762284.1"/>
    <property type="molecule type" value="Genomic_DNA"/>
</dbReference>
<evidence type="ECO:0000313" key="13">
    <source>
        <dbReference type="Proteomes" id="UP001159364"/>
    </source>
</evidence>
<dbReference type="Proteomes" id="UP001159364">
    <property type="component" value="Linkage Group LG06"/>
</dbReference>
<feature type="binding site" evidence="9">
    <location>
        <position position="403"/>
    </location>
    <ligand>
        <name>ATP</name>
        <dbReference type="ChEBI" id="CHEBI:30616"/>
    </ligand>
</feature>
<dbReference type="SUPFAM" id="SSF56112">
    <property type="entry name" value="Protein kinase-like (PK-like)"/>
    <property type="match status" value="1"/>
</dbReference>
<sequence length="680" mass="75476">MPFNRQICVSSFYYSPSPLFSVSKTEEVGGSPCSPKKNRGKLFEQKKLTRQRKIRHVSDQDLGLLELTHLPPAPDEPLHSPLSVLPQPLPLPESTSNRRLSQEYSCANLGEDRPRSPVKGPNSAFQRRDQIVTRPANTSGCSGPRVPNVQRNNRELKLRIPARSAPPSGFSSPAISPRRSSSGDIFLHNMSSDLSESTNRDRRTLSHDLNPEGVSCNQNCNSSPRSAPASGFSSPVLSPKELSKRETLTSCVSPKESRVPSRLEVPDLGRVVSHALQNSPQRSLQSNNHCSHCSATFQSPHHRPRFCNKSSVPMHSRLTEGSCKERPESSKNASAYPLPLPPGAAMSPPVMPSPSANIHPAVEKPNLPFRKPQWTKGKLIGRGTYGSVFVGTNRETGALCAMKEVSLIPDDPKSAECVKQLEQEIRILRQLKHPNIVQYYGSEIVDDHFYIYMEYVYPGSINRYVQEHRQDITESMVRNFTRHILSGLAYLHSTKTVHRDIKGANLLVDASGVVKLADFGMAKFLSGMSYELSLKGSPHWMAPEVIKAVIQKDLSSDLALAVDIWSLGCTVIEMFTGKAPWSDLQGPQVMFKILNKIPPIPDTLSPEGKDFLRVCFQRNPADRPSAAVLLEHPFLQNSCDFDLSACRHNLSAANSKDNFYCSRDYTCNNIDSRAEAKLPW</sequence>
<keyword evidence="3" id="KW-0808">Transferase</keyword>
<organism evidence="12 13">
    <name type="scientific">Erythroxylum novogranatense</name>
    <dbReference type="NCBI Taxonomy" id="1862640"/>
    <lineage>
        <taxon>Eukaryota</taxon>
        <taxon>Viridiplantae</taxon>
        <taxon>Streptophyta</taxon>
        <taxon>Embryophyta</taxon>
        <taxon>Tracheophyta</taxon>
        <taxon>Spermatophyta</taxon>
        <taxon>Magnoliopsida</taxon>
        <taxon>eudicotyledons</taxon>
        <taxon>Gunneridae</taxon>
        <taxon>Pentapetalae</taxon>
        <taxon>rosids</taxon>
        <taxon>fabids</taxon>
        <taxon>Malpighiales</taxon>
        <taxon>Erythroxylaceae</taxon>
        <taxon>Erythroxylum</taxon>
    </lineage>
</organism>
<evidence type="ECO:0000256" key="7">
    <source>
        <dbReference type="ARBA" id="ARBA00047559"/>
    </source>
</evidence>
<reference evidence="12 13" key="1">
    <citation type="submission" date="2021-09" db="EMBL/GenBank/DDBJ databases">
        <title>Genomic insights and catalytic innovation underlie evolution of tropane alkaloids biosynthesis.</title>
        <authorList>
            <person name="Wang Y.-J."/>
            <person name="Tian T."/>
            <person name="Huang J.-P."/>
            <person name="Huang S.-X."/>
        </authorList>
    </citation>
    <scope>NUCLEOTIDE SEQUENCE [LARGE SCALE GENOMIC DNA]</scope>
    <source>
        <strain evidence="12">KIB-2018</strain>
        <tissue evidence="12">Leaf</tissue>
    </source>
</reference>
<dbReference type="PROSITE" id="PS00107">
    <property type="entry name" value="PROTEIN_KINASE_ATP"/>
    <property type="match status" value="1"/>
</dbReference>
<name>A0AAV8T882_9ROSI</name>
<gene>
    <name evidence="12" type="ORF">K2173_007441</name>
</gene>
<evidence type="ECO:0000256" key="3">
    <source>
        <dbReference type="ARBA" id="ARBA00022679"/>
    </source>
</evidence>
<comment type="caution">
    <text evidence="12">The sequence shown here is derived from an EMBL/GenBank/DDBJ whole genome shotgun (WGS) entry which is preliminary data.</text>
</comment>
<dbReference type="Pfam" id="PF00069">
    <property type="entry name" value="Pkinase"/>
    <property type="match status" value="1"/>
</dbReference>
<keyword evidence="4 9" id="KW-0547">Nucleotide-binding</keyword>
<comment type="catalytic activity">
    <reaction evidence="8">
        <text>L-seryl-[protein] + ATP = O-phospho-L-seryl-[protein] + ADP + H(+)</text>
        <dbReference type="Rhea" id="RHEA:17989"/>
        <dbReference type="Rhea" id="RHEA-COMP:9863"/>
        <dbReference type="Rhea" id="RHEA-COMP:11604"/>
        <dbReference type="ChEBI" id="CHEBI:15378"/>
        <dbReference type="ChEBI" id="CHEBI:29999"/>
        <dbReference type="ChEBI" id="CHEBI:30616"/>
        <dbReference type="ChEBI" id="CHEBI:83421"/>
        <dbReference type="ChEBI" id="CHEBI:456216"/>
        <dbReference type="EC" id="2.7.11.25"/>
    </reaction>
</comment>
<comment type="catalytic activity">
    <reaction evidence="7">
        <text>L-threonyl-[protein] + ATP = O-phospho-L-threonyl-[protein] + ADP + H(+)</text>
        <dbReference type="Rhea" id="RHEA:46608"/>
        <dbReference type="Rhea" id="RHEA-COMP:11060"/>
        <dbReference type="Rhea" id="RHEA-COMP:11605"/>
        <dbReference type="ChEBI" id="CHEBI:15378"/>
        <dbReference type="ChEBI" id="CHEBI:30013"/>
        <dbReference type="ChEBI" id="CHEBI:30616"/>
        <dbReference type="ChEBI" id="CHEBI:61977"/>
        <dbReference type="ChEBI" id="CHEBI:456216"/>
        <dbReference type="EC" id="2.7.11.25"/>
    </reaction>
</comment>
<keyword evidence="6 9" id="KW-0067">ATP-binding</keyword>
<protein>
    <recommendedName>
        <fullName evidence="2">mitogen-activated protein kinase kinase kinase</fullName>
        <ecNumber evidence="2">2.7.11.25</ecNumber>
    </recommendedName>
</protein>
<feature type="compositionally biased region" description="Polar residues" evidence="10">
    <location>
        <begin position="95"/>
        <end position="105"/>
    </location>
</feature>
<comment type="similarity">
    <text evidence="1">Belongs to the protein kinase superfamily. STE Ser/Thr protein kinase family. MAP kinase kinase kinase subfamily.</text>
</comment>
<evidence type="ECO:0000256" key="4">
    <source>
        <dbReference type="ARBA" id="ARBA00022741"/>
    </source>
</evidence>
<evidence type="ECO:0000256" key="2">
    <source>
        <dbReference type="ARBA" id="ARBA00012406"/>
    </source>
</evidence>
<dbReference type="GO" id="GO:0004709">
    <property type="term" value="F:MAP kinase kinase kinase activity"/>
    <property type="evidence" value="ECO:0007669"/>
    <property type="project" value="UniProtKB-EC"/>
</dbReference>
<feature type="domain" description="Protein kinase" evidence="11">
    <location>
        <begin position="374"/>
        <end position="635"/>
    </location>
</feature>
<evidence type="ECO:0000259" key="11">
    <source>
        <dbReference type="PROSITE" id="PS50011"/>
    </source>
</evidence>
<feature type="compositionally biased region" description="Basic and acidic residues" evidence="10">
    <location>
        <begin position="255"/>
        <end position="265"/>
    </location>
</feature>
<feature type="compositionally biased region" description="Polar residues" evidence="10">
    <location>
        <begin position="278"/>
        <end position="299"/>
    </location>
</feature>
<evidence type="ECO:0000256" key="10">
    <source>
        <dbReference type="SAM" id="MobiDB-lite"/>
    </source>
</evidence>
<evidence type="ECO:0000313" key="12">
    <source>
        <dbReference type="EMBL" id="KAJ8762284.1"/>
    </source>
</evidence>
<dbReference type="SMART" id="SM00220">
    <property type="entry name" value="S_TKc"/>
    <property type="match status" value="1"/>
</dbReference>
<dbReference type="EC" id="2.7.11.25" evidence="2"/>